<organism evidence="1 2">
    <name type="scientific">Candidatus Ethanoperedens thermophilum</name>
    <dbReference type="NCBI Taxonomy" id="2766897"/>
    <lineage>
        <taxon>Archaea</taxon>
        <taxon>Methanobacteriati</taxon>
        <taxon>Methanobacteriota</taxon>
        <taxon>Stenosarchaea group</taxon>
        <taxon>Methanomicrobia</taxon>
        <taxon>Methanosarcinales</taxon>
        <taxon>Methanosarcinales incertae sedis</taxon>
        <taxon>GOM Arc I cluster</taxon>
        <taxon>Candidatus Ethanoperedens</taxon>
    </lineage>
</organism>
<dbReference type="EMBL" id="WNEG01000069">
    <property type="protein sequence ID" value="NMG83274.1"/>
    <property type="molecule type" value="Genomic_DNA"/>
</dbReference>
<protein>
    <submittedName>
        <fullName evidence="1">Uncharacterized protein</fullName>
    </submittedName>
</protein>
<gene>
    <name evidence="1" type="ORF">GIS02_03590</name>
</gene>
<dbReference type="AlphaFoldDB" id="A0A848DAC1"/>
<evidence type="ECO:0000313" key="1">
    <source>
        <dbReference type="EMBL" id="NMG83274.1"/>
    </source>
</evidence>
<accession>A0A848DAC1</accession>
<sequence length="147" mass="17297">MSSVYPSIVTGFQPSNAYVYSFNFYNLIKDIETLRKEREFAVLSPFYVFSDGHSEAEVIQFINDHPFLRNILSEAPRHVFSIFGKNVLLYLELNRDYEEDFEGLFIIIKTNLSPEESLNLLDRFDEEWWLDVDDDISNILEITVRPT</sequence>
<dbReference type="Proteomes" id="UP000606580">
    <property type="component" value="Unassembled WGS sequence"/>
</dbReference>
<comment type="caution">
    <text evidence="1">The sequence shown here is derived from an EMBL/GenBank/DDBJ whole genome shotgun (WGS) entry which is preliminary data.</text>
</comment>
<evidence type="ECO:0000313" key="2">
    <source>
        <dbReference type="Proteomes" id="UP000606580"/>
    </source>
</evidence>
<name>A0A848DAC1_9EURY</name>
<reference evidence="1" key="1">
    <citation type="journal article" date="2020" name="MBio">
        <title>'Candidatus Ethanoperedens,' a Thermophilic Genus of Archaea Mediating the Anaerobic Oxidation of Ethane.</title>
        <authorList>
            <person name="Hahn C.J."/>
            <person name="Laso-Perez R."/>
            <person name="Vulcano F."/>
            <person name="Vaziourakis K.M."/>
            <person name="Stokke R."/>
            <person name="Steen I.H."/>
            <person name="Teske A."/>
            <person name="Boetius A."/>
            <person name="Liebeke M."/>
            <person name="Amann R."/>
            <person name="Knittel K."/>
            <person name="Wegener G."/>
        </authorList>
    </citation>
    <scope>NUCLEOTIDE SEQUENCE</scope>
    <source>
        <strain evidence="1">GoM-Arc1-LC-WB58</strain>
    </source>
</reference>
<proteinExistence type="predicted"/>